<name>A0A3A2ZGS6_9EURO</name>
<protein>
    <recommendedName>
        <fullName evidence="4">Chitobiosyldiphosphodolichol beta-mannosyltransferase</fullName>
        <ecNumber evidence="3">2.4.1.142</ecNumber>
    </recommendedName>
</protein>
<evidence type="ECO:0000256" key="4">
    <source>
        <dbReference type="ARBA" id="ARBA00015841"/>
    </source>
</evidence>
<dbReference type="PANTHER" id="PTHR13036">
    <property type="entry name" value="BETA1,4 MANNOSYLTRANSFERASE"/>
    <property type="match status" value="1"/>
</dbReference>
<dbReference type="AlphaFoldDB" id="A0A3A2ZGS6"/>
<sequence>MLDLDTLINFAFFLSTALTILILLLPSQYIPPSASVTLNNATNQKPKPRIQILVLGDIGRSPRMQYHAISIAKRGGLVDIIGYYGT</sequence>
<dbReference type="InterPro" id="IPR026051">
    <property type="entry name" value="ALG1-like"/>
</dbReference>
<evidence type="ECO:0000313" key="13">
    <source>
        <dbReference type="Proteomes" id="UP000266188"/>
    </source>
</evidence>
<keyword evidence="6" id="KW-0808">Transferase</keyword>
<comment type="caution">
    <text evidence="12">The sequence shown here is derived from an EMBL/GenBank/DDBJ whole genome shotgun (WGS) entry which is preliminary data.</text>
</comment>
<keyword evidence="5" id="KW-0328">Glycosyltransferase</keyword>
<reference evidence="13" key="1">
    <citation type="submission" date="2017-02" db="EMBL/GenBank/DDBJ databases">
        <authorList>
            <person name="Tafer H."/>
            <person name="Lopandic K."/>
        </authorList>
    </citation>
    <scope>NUCLEOTIDE SEQUENCE [LARGE SCALE GENOMIC DNA]</scope>
    <source>
        <strain evidence="13">CBS 366.77</strain>
    </source>
</reference>
<evidence type="ECO:0000256" key="5">
    <source>
        <dbReference type="ARBA" id="ARBA00022676"/>
    </source>
</evidence>
<evidence type="ECO:0000256" key="3">
    <source>
        <dbReference type="ARBA" id="ARBA00012611"/>
    </source>
</evidence>
<proteinExistence type="predicted"/>
<comment type="function">
    <text evidence="11">Participates in the formation of the lipid-linked precursor oligosaccharide for N-glycosylation. Involved in assembling the dolichol-pyrophosphate-GlcNAc(2)-Man(5) intermediate on the cytoplasmic surface of the ER.</text>
</comment>
<dbReference type="PANTHER" id="PTHR13036:SF0">
    <property type="entry name" value="CHITOBIOSYLDIPHOSPHODOLICHOL BETA-MANNOSYLTRANSFERASE"/>
    <property type="match status" value="1"/>
</dbReference>
<keyword evidence="10" id="KW-0472">Membrane</keyword>
<evidence type="ECO:0000256" key="8">
    <source>
        <dbReference type="ARBA" id="ARBA00022824"/>
    </source>
</evidence>
<evidence type="ECO:0000256" key="9">
    <source>
        <dbReference type="ARBA" id="ARBA00022989"/>
    </source>
</evidence>
<keyword evidence="13" id="KW-1185">Reference proteome</keyword>
<keyword evidence="7" id="KW-0812">Transmembrane</keyword>
<evidence type="ECO:0000313" key="12">
    <source>
        <dbReference type="EMBL" id="RJE18524.1"/>
    </source>
</evidence>
<dbReference type="EMBL" id="MVGC01000537">
    <property type="protein sequence ID" value="RJE18524.1"/>
    <property type="molecule type" value="Genomic_DNA"/>
</dbReference>
<evidence type="ECO:0000256" key="7">
    <source>
        <dbReference type="ARBA" id="ARBA00022692"/>
    </source>
</evidence>
<accession>A0A3A2ZGS6</accession>
<dbReference type="STRING" id="2070753.A0A3A2ZGS6"/>
<organism evidence="12 13">
    <name type="scientific">Aspergillus sclerotialis</name>
    <dbReference type="NCBI Taxonomy" id="2070753"/>
    <lineage>
        <taxon>Eukaryota</taxon>
        <taxon>Fungi</taxon>
        <taxon>Dikarya</taxon>
        <taxon>Ascomycota</taxon>
        <taxon>Pezizomycotina</taxon>
        <taxon>Eurotiomycetes</taxon>
        <taxon>Eurotiomycetidae</taxon>
        <taxon>Eurotiales</taxon>
        <taxon>Aspergillaceae</taxon>
        <taxon>Aspergillus</taxon>
        <taxon>Aspergillus subgen. Polypaecilum</taxon>
    </lineage>
</organism>
<dbReference type="GO" id="GO:0004578">
    <property type="term" value="F:chitobiosyldiphosphodolichol beta-mannosyltransferase activity"/>
    <property type="evidence" value="ECO:0007669"/>
    <property type="project" value="UniProtKB-EC"/>
</dbReference>
<evidence type="ECO:0000256" key="11">
    <source>
        <dbReference type="ARBA" id="ARBA00024899"/>
    </source>
</evidence>
<comment type="subcellular location">
    <subcellularLocation>
        <location evidence="1">Endoplasmic reticulum membrane</location>
        <topology evidence="1">Single-pass membrane protein</topology>
    </subcellularLocation>
</comment>
<keyword evidence="9" id="KW-1133">Transmembrane helix</keyword>
<comment type="pathway">
    <text evidence="2">Protein modification; protein glycosylation.</text>
</comment>
<dbReference type="GO" id="GO:0005789">
    <property type="term" value="C:endoplasmic reticulum membrane"/>
    <property type="evidence" value="ECO:0007669"/>
    <property type="project" value="UniProtKB-SubCell"/>
</dbReference>
<evidence type="ECO:0000256" key="10">
    <source>
        <dbReference type="ARBA" id="ARBA00023136"/>
    </source>
</evidence>
<gene>
    <name evidence="12" type="ORF">PHISCL_09143</name>
</gene>
<dbReference type="OrthoDB" id="614844at2759"/>
<evidence type="ECO:0000256" key="1">
    <source>
        <dbReference type="ARBA" id="ARBA00004389"/>
    </source>
</evidence>
<evidence type="ECO:0000256" key="2">
    <source>
        <dbReference type="ARBA" id="ARBA00004922"/>
    </source>
</evidence>
<keyword evidence="8" id="KW-0256">Endoplasmic reticulum</keyword>
<dbReference type="Proteomes" id="UP000266188">
    <property type="component" value="Unassembled WGS sequence"/>
</dbReference>
<dbReference type="EC" id="2.4.1.142" evidence="3"/>
<evidence type="ECO:0000256" key="6">
    <source>
        <dbReference type="ARBA" id="ARBA00022679"/>
    </source>
</evidence>